<name>W0RT08_9BACT</name>
<evidence type="ECO:0000259" key="2">
    <source>
        <dbReference type="Pfam" id="PF07969"/>
    </source>
</evidence>
<dbReference type="InterPro" id="IPR032466">
    <property type="entry name" value="Metal_Hydrolase"/>
</dbReference>
<dbReference type="InterPro" id="IPR011059">
    <property type="entry name" value="Metal-dep_hydrolase_composite"/>
</dbReference>
<feature type="domain" description="Amidohydrolase 3" evidence="2">
    <location>
        <begin position="71"/>
        <end position="508"/>
    </location>
</feature>
<dbReference type="HOGENOM" id="CLU_016107_2_1_0"/>
<dbReference type="PANTHER" id="PTHR11647">
    <property type="entry name" value="HYDRANTOINASE/DIHYDROPYRIMIDINASE FAMILY MEMBER"/>
    <property type="match status" value="1"/>
</dbReference>
<dbReference type="eggNOG" id="COG3653">
    <property type="taxonomic scope" value="Bacteria"/>
</dbReference>
<dbReference type="Proteomes" id="UP000019151">
    <property type="component" value="Plasmid 2"/>
</dbReference>
<reference evidence="3 4" key="1">
    <citation type="journal article" date="2014" name="Genome Announc.">
        <title>Genome Sequence and Methylome of Soil Bacterium Gemmatirosa kalamazoonensis KBS708T, a Member of the Rarely Cultivated Gemmatimonadetes Phylum.</title>
        <authorList>
            <person name="Debruyn J.M."/>
            <person name="Radosevich M."/>
            <person name="Wommack K.E."/>
            <person name="Polson S.W."/>
            <person name="Hauser L.J."/>
            <person name="Fawaz M.N."/>
            <person name="Korlach J."/>
            <person name="Tsai Y.C."/>
        </authorList>
    </citation>
    <scope>NUCLEOTIDE SEQUENCE [LARGE SCALE GENOMIC DNA]</scope>
    <source>
        <strain evidence="3 4">KBS708</strain>
        <plasmid evidence="4">Plasmid 2</plasmid>
    </source>
</reference>
<dbReference type="InterPro" id="IPR013108">
    <property type="entry name" value="Amidohydro_3"/>
</dbReference>
<feature type="chain" id="PRO_5004794561" evidence="1">
    <location>
        <begin position="21"/>
        <end position="526"/>
    </location>
</feature>
<dbReference type="PANTHER" id="PTHR11647:SF1">
    <property type="entry name" value="COLLAPSIN RESPONSE MEDIATOR PROTEIN"/>
    <property type="match status" value="1"/>
</dbReference>
<gene>
    <name evidence="3" type="ORF">J421_6286</name>
</gene>
<protein>
    <submittedName>
        <fullName evidence="3">D-aminoacylase domain protein</fullName>
    </submittedName>
</protein>
<geneLocation type="plasmid" evidence="3 4">
    <name>2</name>
</geneLocation>
<sequence>MLRGLSAALALALGTLTLAAATAAAQQPYDVVIRHGRVLDGSGNPWLYADVAIKGDRVVAVGDLRNARAARTIDATGLYVAPGFIDVHSHAGPGLATAQLSGGVPLLAEGITTVMVNPDGGGPVDLVQQRAALEAQHPGVNVGQLVPHGSVRSAVLGMQDVKADSNAIARMRALVKAGMDAGAFGLSSGPFYAPGSFSNTEELVELSKVVAPYGGVYTSHIRDESDYTVGLSAAVDEVIRVAHEARVKGIVTHIKALGPHVWGMSSKLVARIDSVRAAGDEVFVDQYPYEASGTGLVPSLFPRWVEVGGRDSLRARLADMSLRPRLVKEMRENLDRRGGASRLQFQRYAPDHSIEGKTLQQVADERKLDPIDAAIALAAKGDAGITSFNMDEKDIATFMRQTWTMTCSDGDLVPMGQGVPHPRAYGTFPRKIRKYVVEEKVIPLETAIHSMTGLPAAVFHVADRGTLRAGAFADVVVFDLAKVRDKATYTEPHQLSEGMVYVLVNGKLAVDGGKVTDARGGRVLRR</sequence>
<dbReference type="AlphaFoldDB" id="W0RT08"/>
<dbReference type="GO" id="GO:0016812">
    <property type="term" value="F:hydrolase activity, acting on carbon-nitrogen (but not peptide) bonds, in cyclic amides"/>
    <property type="evidence" value="ECO:0007669"/>
    <property type="project" value="TreeGrafter"/>
</dbReference>
<dbReference type="InParanoid" id="W0RT08"/>
<dbReference type="InterPro" id="IPR050378">
    <property type="entry name" value="Metallo-dep_Hydrolases_sf"/>
</dbReference>
<dbReference type="GO" id="GO:0005829">
    <property type="term" value="C:cytosol"/>
    <property type="evidence" value="ECO:0007669"/>
    <property type="project" value="TreeGrafter"/>
</dbReference>
<dbReference type="Gene3D" id="3.20.20.140">
    <property type="entry name" value="Metal-dependent hydrolases"/>
    <property type="match status" value="2"/>
</dbReference>
<feature type="signal peptide" evidence="1">
    <location>
        <begin position="1"/>
        <end position="20"/>
    </location>
</feature>
<dbReference type="SUPFAM" id="SSF51338">
    <property type="entry name" value="Composite domain of metallo-dependent hydrolases"/>
    <property type="match status" value="1"/>
</dbReference>
<dbReference type="KEGG" id="gba:J421_6286"/>
<proteinExistence type="predicted"/>
<evidence type="ECO:0000256" key="1">
    <source>
        <dbReference type="SAM" id="SignalP"/>
    </source>
</evidence>
<dbReference type="PATRIC" id="fig|861299.3.peg.6354"/>
<dbReference type="OrthoDB" id="9775607at2"/>
<dbReference type="SUPFAM" id="SSF51556">
    <property type="entry name" value="Metallo-dependent hydrolases"/>
    <property type="match status" value="1"/>
</dbReference>
<keyword evidence="3" id="KW-0614">Plasmid</keyword>
<dbReference type="EMBL" id="CP007130">
    <property type="protein sequence ID" value="AHG93821.1"/>
    <property type="molecule type" value="Genomic_DNA"/>
</dbReference>
<organism evidence="3 4">
    <name type="scientific">Gemmatirosa kalamazoonensis</name>
    <dbReference type="NCBI Taxonomy" id="861299"/>
    <lineage>
        <taxon>Bacteria</taxon>
        <taxon>Pseudomonadati</taxon>
        <taxon>Gemmatimonadota</taxon>
        <taxon>Gemmatimonadia</taxon>
        <taxon>Gemmatimonadales</taxon>
        <taxon>Gemmatimonadaceae</taxon>
        <taxon>Gemmatirosa</taxon>
    </lineage>
</organism>
<evidence type="ECO:0000313" key="4">
    <source>
        <dbReference type="Proteomes" id="UP000019151"/>
    </source>
</evidence>
<dbReference type="Pfam" id="PF07969">
    <property type="entry name" value="Amidohydro_3"/>
    <property type="match status" value="1"/>
</dbReference>
<evidence type="ECO:0000313" key="3">
    <source>
        <dbReference type="EMBL" id="AHG93821.1"/>
    </source>
</evidence>
<dbReference type="RefSeq" id="WP_025415111.1">
    <property type="nucleotide sequence ID" value="NZ_CP007130.1"/>
</dbReference>
<keyword evidence="1" id="KW-0732">Signal</keyword>
<accession>W0RT08</accession>
<keyword evidence="4" id="KW-1185">Reference proteome</keyword>